<evidence type="ECO:0000313" key="2">
    <source>
        <dbReference type="EMBL" id="KDQ53447.1"/>
    </source>
</evidence>
<dbReference type="Proteomes" id="UP000027265">
    <property type="component" value="Unassembled WGS sequence"/>
</dbReference>
<name>A0A067PQ72_9AGAM</name>
<dbReference type="InParanoid" id="A0A067PQ72"/>
<feature type="region of interest" description="Disordered" evidence="1">
    <location>
        <begin position="32"/>
        <end position="53"/>
    </location>
</feature>
<dbReference type="HOGENOM" id="CLU_711865_0_0_1"/>
<dbReference type="AlphaFoldDB" id="A0A067PQ72"/>
<gene>
    <name evidence="2" type="ORF">JAAARDRAFT_197265</name>
</gene>
<keyword evidence="3" id="KW-1185">Reference proteome</keyword>
<accession>A0A067PQ72</accession>
<dbReference type="EMBL" id="KL197733">
    <property type="protein sequence ID" value="KDQ53447.1"/>
    <property type="molecule type" value="Genomic_DNA"/>
</dbReference>
<protein>
    <submittedName>
        <fullName evidence="2">Uncharacterized protein</fullName>
    </submittedName>
</protein>
<reference evidence="3" key="1">
    <citation type="journal article" date="2014" name="Proc. Natl. Acad. Sci. U.S.A.">
        <title>Extensive sampling of basidiomycete genomes demonstrates inadequacy of the white-rot/brown-rot paradigm for wood decay fungi.</title>
        <authorList>
            <person name="Riley R."/>
            <person name="Salamov A.A."/>
            <person name="Brown D.W."/>
            <person name="Nagy L.G."/>
            <person name="Floudas D."/>
            <person name="Held B.W."/>
            <person name="Levasseur A."/>
            <person name="Lombard V."/>
            <person name="Morin E."/>
            <person name="Otillar R."/>
            <person name="Lindquist E.A."/>
            <person name="Sun H."/>
            <person name="LaButti K.M."/>
            <person name="Schmutz J."/>
            <person name="Jabbour D."/>
            <person name="Luo H."/>
            <person name="Baker S.E."/>
            <person name="Pisabarro A.G."/>
            <person name="Walton J.D."/>
            <person name="Blanchette R.A."/>
            <person name="Henrissat B."/>
            <person name="Martin F."/>
            <person name="Cullen D."/>
            <person name="Hibbett D.S."/>
            <person name="Grigoriev I.V."/>
        </authorList>
    </citation>
    <scope>NUCLEOTIDE SEQUENCE [LARGE SCALE GENOMIC DNA]</scope>
    <source>
        <strain evidence="3">MUCL 33604</strain>
    </source>
</reference>
<evidence type="ECO:0000256" key="1">
    <source>
        <dbReference type="SAM" id="MobiDB-lite"/>
    </source>
</evidence>
<organism evidence="2 3">
    <name type="scientific">Jaapia argillacea MUCL 33604</name>
    <dbReference type="NCBI Taxonomy" id="933084"/>
    <lineage>
        <taxon>Eukaryota</taxon>
        <taxon>Fungi</taxon>
        <taxon>Dikarya</taxon>
        <taxon>Basidiomycota</taxon>
        <taxon>Agaricomycotina</taxon>
        <taxon>Agaricomycetes</taxon>
        <taxon>Agaricomycetidae</taxon>
        <taxon>Jaapiales</taxon>
        <taxon>Jaapiaceae</taxon>
        <taxon>Jaapia</taxon>
    </lineage>
</organism>
<feature type="compositionally biased region" description="Polar residues" evidence="1">
    <location>
        <begin position="33"/>
        <end position="52"/>
    </location>
</feature>
<sequence>MCNDRSLPCSCVEPLASSHLESSVTGTVDALPSQATKSTTSTNVSPSLTSPPLTEIPNCGAMDSYASAHRRAHSVPQVVGAVNVLPWCTPNSSASTSSGVVENSEPYCQHGVLAVGVTRQPATHIKSCRTGSMDPMPPQPSILSASPSVSISAASSMPTLRMDPGSAVHCDAPATQLHLHPSSHALGSNAIPPLGYSGSKSSPPSAQHLLVEPLAMIDATDYRGCQAQATSPPTAVKALATLCSPPSMREAWIRDPAMNDRALLRQYSHSDTWVTSTVNLLSTNPSASTNVGVVDSHPAPWISETSVNRNTGNAISHFQSPIPIVALVDSRVNSAVTNVSAANRTMSVTTVCPRLTNPLPNSHPESPVAGFTNVMSPHILDLSASANT</sequence>
<evidence type="ECO:0000313" key="3">
    <source>
        <dbReference type="Proteomes" id="UP000027265"/>
    </source>
</evidence>
<proteinExistence type="predicted"/>